<reference evidence="1" key="1">
    <citation type="journal article" date="2020" name="Fungal Divers.">
        <title>Resolving the Mortierellaceae phylogeny through synthesis of multi-gene phylogenetics and phylogenomics.</title>
        <authorList>
            <person name="Vandepol N."/>
            <person name="Liber J."/>
            <person name="Desiro A."/>
            <person name="Na H."/>
            <person name="Kennedy M."/>
            <person name="Barry K."/>
            <person name="Grigoriev I.V."/>
            <person name="Miller A.N."/>
            <person name="O'Donnell K."/>
            <person name="Stajich J.E."/>
            <person name="Bonito G."/>
        </authorList>
    </citation>
    <scope>NUCLEOTIDE SEQUENCE</scope>
    <source>
        <strain evidence="1">NRRL 6426</strain>
    </source>
</reference>
<feature type="non-terminal residue" evidence="1">
    <location>
        <position position="1"/>
    </location>
</feature>
<dbReference type="Proteomes" id="UP000748756">
    <property type="component" value="Unassembled WGS sequence"/>
</dbReference>
<keyword evidence="2" id="KW-1185">Reference proteome</keyword>
<name>A0A9P5RNL4_9FUNG</name>
<sequence>MSGRAGGKAKPLKAPKKKVTELDEEDLAFQAKQKQDQAALKALQQKAAGKGPL</sequence>
<gene>
    <name evidence="1" type="primary">TMA7</name>
    <name evidence="1" type="ORF">BG015_002776</name>
</gene>
<dbReference type="InterPro" id="IPR015157">
    <property type="entry name" value="TMA7"/>
</dbReference>
<accession>A0A9P5RNL4</accession>
<proteinExistence type="predicted"/>
<evidence type="ECO:0000313" key="1">
    <source>
        <dbReference type="EMBL" id="KAF9137270.1"/>
    </source>
</evidence>
<comment type="caution">
    <text evidence="1">The sequence shown here is derived from an EMBL/GenBank/DDBJ whole genome shotgun (WGS) entry which is preliminary data.</text>
</comment>
<evidence type="ECO:0000313" key="2">
    <source>
        <dbReference type="Proteomes" id="UP000748756"/>
    </source>
</evidence>
<organism evidence="1 2">
    <name type="scientific">Linnemannia schmuckeri</name>
    <dbReference type="NCBI Taxonomy" id="64567"/>
    <lineage>
        <taxon>Eukaryota</taxon>
        <taxon>Fungi</taxon>
        <taxon>Fungi incertae sedis</taxon>
        <taxon>Mucoromycota</taxon>
        <taxon>Mortierellomycotina</taxon>
        <taxon>Mortierellomycetes</taxon>
        <taxon>Mortierellales</taxon>
        <taxon>Mortierellaceae</taxon>
        <taxon>Linnemannia</taxon>
    </lineage>
</organism>
<dbReference type="Pfam" id="PF09072">
    <property type="entry name" value="TMA7"/>
    <property type="match status" value="1"/>
</dbReference>
<dbReference type="EMBL" id="JAAAUQ010001576">
    <property type="protein sequence ID" value="KAF9137270.1"/>
    <property type="molecule type" value="Genomic_DNA"/>
</dbReference>
<dbReference type="PANTHER" id="PTHR28632">
    <property type="entry name" value="TRANSLATION MACHINERY-ASSOCIATED PROTEIN 7"/>
    <property type="match status" value="1"/>
</dbReference>
<dbReference type="AlphaFoldDB" id="A0A9P5RNL4"/>
<protein>
    <submittedName>
        <fullName evidence="1">Translation machinery-associated protein 7</fullName>
    </submittedName>
</protein>